<evidence type="ECO:0000313" key="1">
    <source>
        <dbReference type="EMBL" id="GAH97178.1"/>
    </source>
</evidence>
<sequence length="76" mass="9120">SLSINNILLLLYDSYPNPTQVNDLFTWIEHKNITDFKRKVLKILHNRRLIEYHEDRCVLLQPGIDYVKKNLSQYFG</sequence>
<organism evidence="1">
    <name type="scientific">marine sediment metagenome</name>
    <dbReference type="NCBI Taxonomy" id="412755"/>
    <lineage>
        <taxon>unclassified sequences</taxon>
        <taxon>metagenomes</taxon>
        <taxon>ecological metagenomes</taxon>
    </lineage>
</organism>
<accession>X1LSR4</accession>
<dbReference type="EMBL" id="BARV01001521">
    <property type="protein sequence ID" value="GAH97178.1"/>
    <property type="molecule type" value="Genomic_DNA"/>
</dbReference>
<dbReference type="AlphaFoldDB" id="X1LSR4"/>
<comment type="caution">
    <text evidence="1">The sequence shown here is derived from an EMBL/GenBank/DDBJ whole genome shotgun (WGS) entry which is preliminary data.</text>
</comment>
<protein>
    <submittedName>
        <fullName evidence="1">Uncharacterized protein</fullName>
    </submittedName>
</protein>
<reference evidence="1" key="1">
    <citation type="journal article" date="2014" name="Front. Microbiol.">
        <title>High frequency of phylogenetically diverse reductive dehalogenase-homologous genes in deep subseafloor sedimentary metagenomes.</title>
        <authorList>
            <person name="Kawai M."/>
            <person name="Futagami T."/>
            <person name="Toyoda A."/>
            <person name="Takaki Y."/>
            <person name="Nishi S."/>
            <person name="Hori S."/>
            <person name="Arai W."/>
            <person name="Tsubouchi T."/>
            <person name="Morono Y."/>
            <person name="Uchiyama I."/>
            <person name="Ito T."/>
            <person name="Fujiyama A."/>
            <person name="Inagaki F."/>
            <person name="Takami H."/>
        </authorList>
    </citation>
    <scope>NUCLEOTIDE SEQUENCE</scope>
    <source>
        <strain evidence="1">Expedition CK06-06</strain>
    </source>
</reference>
<name>X1LSR4_9ZZZZ</name>
<feature type="non-terminal residue" evidence="1">
    <location>
        <position position="1"/>
    </location>
</feature>
<gene>
    <name evidence="1" type="ORF">S06H3_04358</name>
</gene>
<proteinExistence type="predicted"/>